<keyword evidence="8" id="KW-0492">Microsome</keyword>
<accession>A0A8D0HHJ8</accession>
<dbReference type="PRINTS" id="PR01688">
    <property type="entry name" value="EP450ICYP2J"/>
</dbReference>
<evidence type="ECO:0000256" key="3">
    <source>
        <dbReference type="ARBA" id="ARBA00004586"/>
    </source>
</evidence>
<keyword evidence="9 14" id="KW-0560">Oxidoreductase</keyword>
<dbReference type="GO" id="GO:0020037">
    <property type="term" value="F:heme binding"/>
    <property type="evidence" value="ECO:0007669"/>
    <property type="project" value="InterPro"/>
</dbReference>
<comment type="subcellular location">
    <subcellularLocation>
        <location evidence="3">Endoplasmic reticulum membrane</location>
    </subcellularLocation>
    <subcellularLocation>
        <location evidence="2">Microsome membrane</location>
    </subcellularLocation>
</comment>
<evidence type="ECO:0000313" key="15">
    <source>
        <dbReference type="Ensembl" id="ENSSPUP00000020573.1"/>
    </source>
</evidence>
<keyword evidence="6 13" id="KW-0479">Metal-binding</keyword>
<dbReference type="Gene3D" id="1.10.630.10">
    <property type="entry name" value="Cytochrome P450"/>
    <property type="match status" value="1"/>
</dbReference>
<dbReference type="GO" id="GO:0006805">
    <property type="term" value="P:xenobiotic metabolic process"/>
    <property type="evidence" value="ECO:0007669"/>
    <property type="project" value="TreeGrafter"/>
</dbReference>
<proteinExistence type="inferred from homology"/>
<evidence type="ECO:0000256" key="5">
    <source>
        <dbReference type="ARBA" id="ARBA00022617"/>
    </source>
</evidence>
<evidence type="ECO:0000256" key="12">
    <source>
        <dbReference type="ARBA" id="ARBA00023136"/>
    </source>
</evidence>
<evidence type="ECO:0000256" key="13">
    <source>
        <dbReference type="PIRSR" id="PIRSR602401-1"/>
    </source>
</evidence>
<evidence type="ECO:0000256" key="14">
    <source>
        <dbReference type="RuleBase" id="RU000461"/>
    </source>
</evidence>
<evidence type="ECO:0000313" key="17">
    <source>
        <dbReference type="VGNC" id="VGNC:104290"/>
    </source>
</evidence>
<comment type="similarity">
    <text evidence="4 14">Belongs to the cytochrome P450 family.</text>
</comment>
<dbReference type="SUPFAM" id="SSF48264">
    <property type="entry name" value="Cytochrome P450"/>
    <property type="match status" value="1"/>
</dbReference>
<dbReference type="PRINTS" id="PR00463">
    <property type="entry name" value="EP450I"/>
</dbReference>
<evidence type="ECO:0000256" key="8">
    <source>
        <dbReference type="ARBA" id="ARBA00022848"/>
    </source>
</evidence>
<dbReference type="GeneTree" id="ENSGT00950000182879"/>
<dbReference type="GO" id="GO:0016712">
    <property type="term" value="F:oxidoreductase activity, acting on paired donors, with incorporation or reduction of molecular oxygen, reduced flavin or flavoprotein as one donor, and incorporation of one atom of oxygen"/>
    <property type="evidence" value="ECO:0007669"/>
    <property type="project" value="InterPro"/>
</dbReference>
<comment type="cofactor">
    <cofactor evidence="1 13">
        <name>heme</name>
        <dbReference type="ChEBI" id="CHEBI:30413"/>
    </cofactor>
</comment>
<dbReference type="InterPro" id="IPR002401">
    <property type="entry name" value="Cyt_P450_E_grp-I"/>
</dbReference>
<sequence>KGGTQLLRTCAMGPPPYFLTGMLGNVVPTRKNGIREKYGNIFSMRSGNMSTVVVNGFPLVKEALVHQGENFIDRPKFPLFYESFGTFGLISSNGYSWKQQRRFALSTLRNFGLGKKSLEERIQEEARCLTDAIEEEKGQPFNPQFQINNAVSNIICSVTFGDRFEYHDAHFQELLHLIDETLCVQGTIWNQLYNSFPTLMKCVPGPHHKILRNWAKLKCFVKEVIDKHKEDWNPSESRDFIDAYLKEMATGDAGPSFHEENLLFSALDLFFAGTETTSTTIRWALLHMAMHPDIQERVQAEIDTVIGQSRQPAMDDRDSMPYTNAVIHEVQRFSSIVPLNVPRMTTKDTTLAGFCLPKGTILLTNLTSVLFDPDEWKTPNVFNPENFLESGQFKKTDAFLPFSAGQRVCLGEQMARTELFLFFTALIQKFTFRAPKGVKLSFDFRMAITLSPQPYQICALPR</sequence>
<dbReference type="PROSITE" id="PS00086">
    <property type="entry name" value="CYTOCHROME_P450"/>
    <property type="match status" value="1"/>
</dbReference>
<evidence type="ECO:0000256" key="1">
    <source>
        <dbReference type="ARBA" id="ARBA00001971"/>
    </source>
</evidence>
<keyword evidence="12" id="KW-0472">Membrane</keyword>
<organism evidence="15 16">
    <name type="scientific">Sphenodon punctatus</name>
    <name type="common">Tuatara</name>
    <name type="synonym">Hatteria punctata</name>
    <dbReference type="NCBI Taxonomy" id="8508"/>
    <lineage>
        <taxon>Eukaryota</taxon>
        <taxon>Metazoa</taxon>
        <taxon>Chordata</taxon>
        <taxon>Craniata</taxon>
        <taxon>Vertebrata</taxon>
        <taxon>Euteleostomi</taxon>
        <taxon>Lepidosauria</taxon>
        <taxon>Sphenodontia</taxon>
        <taxon>Sphenodontidae</taxon>
        <taxon>Sphenodon</taxon>
    </lineage>
</organism>
<dbReference type="InterPro" id="IPR001128">
    <property type="entry name" value="Cyt_P450"/>
</dbReference>
<keyword evidence="7" id="KW-0256">Endoplasmic reticulum</keyword>
<dbReference type="PANTHER" id="PTHR24300:SF177">
    <property type="entry name" value="CYTOCHROME P450 2J2"/>
    <property type="match status" value="1"/>
</dbReference>
<dbReference type="OMA" id="LVTKGMH"/>
<evidence type="ECO:0000256" key="6">
    <source>
        <dbReference type="ARBA" id="ARBA00022723"/>
    </source>
</evidence>
<name>A0A8D0HHJ8_SPHPU</name>
<dbReference type="AlphaFoldDB" id="A0A8D0HHJ8"/>
<dbReference type="GO" id="GO:0005506">
    <property type="term" value="F:iron ion binding"/>
    <property type="evidence" value="ECO:0007669"/>
    <property type="project" value="InterPro"/>
</dbReference>
<dbReference type="VGNC" id="VGNC:104290">
    <property type="gene designation" value="CYP2J2"/>
</dbReference>
<dbReference type="Ensembl" id="ENSSPUT00000021921.1">
    <property type="protein sequence ID" value="ENSSPUP00000020573.1"/>
    <property type="gene ID" value="ENSSPUG00000015786.1"/>
</dbReference>
<keyword evidence="5 13" id="KW-0349">Heme</keyword>
<dbReference type="InterPro" id="IPR008071">
    <property type="entry name" value="Cyt_P450_E_grp-I_CYP2J-like"/>
</dbReference>
<dbReference type="GO" id="GO:0006082">
    <property type="term" value="P:organic acid metabolic process"/>
    <property type="evidence" value="ECO:0007669"/>
    <property type="project" value="TreeGrafter"/>
</dbReference>
<reference evidence="15" key="2">
    <citation type="submission" date="2025-09" db="UniProtKB">
        <authorList>
            <consortium name="Ensembl"/>
        </authorList>
    </citation>
    <scope>IDENTIFICATION</scope>
</reference>
<feature type="binding site" description="axial binding residue" evidence="13">
    <location>
        <position position="409"/>
    </location>
    <ligand>
        <name>heme</name>
        <dbReference type="ChEBI" id="CHEBI:30413"/>
    </ligand>
    <ligandPart>
        <name>Fe</name>
        <dbReference type="ChEBI" id="CHEBI:18248"/>
    </ligandPart>
</feature>
<keyword evidence="10 13" id="KW-0408">Iron</keyword>
<keyword evidence="16" id="KW-1185">Reference proteome</keyword>
<dbReference type="InterPro" id="IPR017972">
    <property type="entry name" value="Cyt_P450_CS"/>
</dbReference>
<dbReference type="FunFam" id="1.10.630.10:FF:000004">
    <property type="entry name" value="cytochrome P450 2D15 isoform X1"/>
    <property type="match status" value="1"/>
</dbReference>
<evidence type="ECO:0000256" key="11">
    <source>
        <dbReference type="ARBA" id="ARBA00023033"/>
    </source>
</evidence>
<evidence type="ECO:0000256" key="7">
    <source>
        <dbReference type="ARBA" id="ARBA00022824"/>
    </source>
</evidence>
<dbReference type="PANTHER" id="PTHR24300">
    <property type="entry name" value="CYTOCHROME P450 508A4-RELATED"/>
    <property type="match status" value="1"/>
</dbReference>
<protein>
    <submittedName>
        <fullName evidence="15">Cytochrome P450 family 2 subfamily J member 2</fullName>
    </submittedName>
</protein>
<dbReference type="InterPro" id="IPR050182">
    <property type="entry name" value="Cytochrome_P450_fam2"/>
</dbReference>
<evidence type="ECO:0000313" key="16">
    <source>
        <dbReference type="Proteomes" id="UP000694392"/>
    </source>
</evidence>
<evidence type="ECO:0000256" key="9">
    <source>
        <dbReference type="ARBA" id="ARBA00023002"/>
    </source>
</evidence>
<evidence type="ECO:0000256" key="10">
    <source>
        <dbReference type="ARBA" id="ARBA00023004"/>
    </source>
</evidence>
<dbReference type="Proteomes" id="UP000694392">
    <property type="component" value="Unplaced"/>
</dbReference>
<dbReference type="Pfam" id="PF00067">
    <property type="entry name" value="p450"/>
    <property type="match status" value="1"/>
</dbReference>
<keyword evidence="11 14" id="KW-0503">Monooxygenase</keyword>
<gene>
    <name evidence="17" type="primary">CYP2J2</name>
</gene>
<evidence type="ECO:0000256" key="4">
    <source>
        <dbReference type="ARBA" id="ARBA00010617"/>
    </source>
</evidence>
<dbReference type="PRINTS" id="PR00385">
    <property type="entry name" value="P450"/>
</dbReference>
<dbReference type="GO" id="GO:0005789">
    <property type="term" value="C:endoplasmic reticulum membrane"/>
    <property type="evidence" value="ECO:0007669"/>
    <property type="project" value="UniProtKB-SubCell"/>
</dbReference>
<evidence type="ECO:0000256" key="2">
    <source>
        <dbReference type="ARBA" id="ARBA00004524"/>
    </source>
</evidence>
<reference evidence="15" key="1">
    <citation type="submission" date="2025-08" db="UniProtKB">
        <authorList>
            <consortium name="Ensembl"/>
        </authorList>
    </citation>
    <scope>IDENTIFICATION</scope>
</reference>
<dbReference type="InterPro" id="IPR036396">
    <property type="entry name" value="Cyt_P450_sf"/>
</dbReference>